<feature type="transmembrane region" description="Helical" evidence="6">
    <location>
        <begin position="343"/>
        <end position="366"/>
    </location>
</feature>
<dbReference type="Pfam" id="PF13520">
    <property type="entry name" value="AA_permease_2"/>
    <property type="match status" value="1"/>
</dbReference>
<feature type="transmembrane region" description="Helical" evidence="6">
    <location>
        <begin position="378"/>
        <end position="397"/>
    </location>
</feature>
<dbReference type="RefSeq" id="WP_055260026.1">
    <property type="nucleotide sequence ID" value="NZ_CABIXL010000007.1"/>
</dbReference>
<evidence type="ECO:0000256" key="4">
    <source>
        <dbReference type="ARBA" id="ARBA00022989"/>
    </source>
</evidence>
<protein>
    <submittedName>
        <fullName evidence="7">Serine/threonine exchanger SteT</fullName>
    </submittedName>
</protein>
<keyword evidence="2" id="KW-1003">Cell membrane</keyword>
<comment type="subcellular location">
    <subcellularLocation>
        <location evidence="1">Cell membrane</location>
        <topology evidence="1">Multi-pass membrane protein</topology>
    </subcellularLocation>
</comment>
<keyword evidence="5 6" id="KW-0472">Membrane</keyword>
<feature type="transmembrane region" description="Helical" evidence="6">
    <location>
        <begin position="158"/>
        <end position="174"/>
    </location>
</feature>
<feature type="transmembrane region" description="Helical" evidence="6">
    <location>
        <begin position="186"/>
        <end position="205"/>
    </location>
</feature>
<feature type="transmembrane region" description="Helical" evidence="6">
    <location>
        <begin position="126"/>
        <end position="146"/>
    </location>
</feature>
<comment type="caution">
    <text evidence="7">The sequence shown here is derived from an EMBL/GenBank/DDBJ whole genome shotgun (WGS) entry which is preliminary data.</text>
</comment>
<dbReference type="Proteomes" id="UP000095488">
    <property type="component" value="Unassembled WGS sequence"/>
</dbReference>
<evidence type="ECO:0000256" key="3">
    <source>
        <dbReference type="ARBA" id="ARBA00022692"/>
    </source>
</evidence>
<dbReference type="PANTHER" id="PTHR42770:SF18">
    <property type="entry name" value="ARGININE_AGMATINE ANTIPORTER"/>
    <property type="match status" value="1"/>
</dbReference>
<feature type="transmembrane region" description="Helical" evidence="6">
    <location>
        <begin position="269"/>
        <end position="289"/>
    </location>
</feature>
<keyword evidence="4 6" id="KW-1133">Transmembrane helix</keyword>
<organism evidence="7 8">
    <name type="scientific">Sarcina ventriculi</name>
    <name type="common">Clostridium ventriculi</name>
    <dbReference type="NCBI Taxonomy" id="1267"/>
    <lineage>
        <taxon>Bacteria</taxon>
        <taxon>Bacillati</taxon>
        <taxon>Bacillota</taxon>
        <taxon>Clostridia</taxon>
        <taxon>Eubacteriales</taxon>
        <taxon>Clostridiaceae</taxon>
        <taxon>Sarcina</taxon>
    </lineage>
</organism>
<feature type="transmembrane region" description="Helical" evidence="6">
    <location>
        <begin position="41"/>
        <end position="60"/>
    </location>
</feature>
<evidence type="ECO:0000256" key="2">
    <source>
        <dbReference type="ARBA" id="ARBA00022475"/>
    </source>
</evidence>
<evidence type="ECO:0000256" key="1">
    <source>
        <dbReference type="ARBA" id="ARBA00004651"/>
    </source>
</evidence>
<feature type="transmembrane region" description="Helical" evidence="6">
    <location>
        <begin position="319"/>
        <end position="337"/>
    </location>
</feature>
<feature type="transmembrane region" description="Helical" evidence="6">
    <location>
        <begin position="403"/>
        <end position="421"/>
    </location>
</feature>
<proteinExistence type="predicted"/>
<sequence>MNARKSKIGFLSIILLGFNAIVGSGIFLLPNQAMKLIGPTSLFVILFDAFLAITIALCFAEMGGIFKKNGGPYVYTREAFGSFAAFEVGIMTYAICVIAWATMAVGFTTALSVFWPGADKGITKDILVTAFIIALGILNILGVNFTKIIMNIATVGKIVPLVIFIAIGVFFMKINNFTPMLPHGTYISGSFGAAALLIFFAFTGFESIALAAEDMENPSKNIPRAIIIVMILVSAVYILIQAVSIGVLGSELANDVTPVATASSRFLGSGGEILVSLGILVSIIGINIASSFSSPRMAVALANDGLLPKVIGKYNKLNTPYVAIILTVILTIPIALSGSFTELALISAISRFAQYLPTCLAVPVLRWKKPGIKRSFKIPFGPVIPIIAVLVSIWILFQSSTQEIIWGLGGLIIAIPLYFIMKAYNKRQSNA</sequence>
<reference evidence="7 8" key="1">
    <citation type="submission" date="2015-09" db="EMBL/GenBank/DDBJ databases">
        <authorList>
            <consortium name="Pathogen Informatics"/>
            <person name="Wu L."/>
            <person name="Ma J."/>
        </authorList>
    </citation>
    <scope>NUCLEOTIDE SEQUENCE [LARGE SCALE GENOMIC DNA]</scope>
    <source>
        <strain evidence="7 8">2789STDY5834858</strain>
    </source>
</reference>
<name>A0ABP2ARV5_SARVE</name>
<feature type="transmembrane region" description="Helical" evidence="6">
    <location>
        <begin position="90"/>
        <end position="114"/>
    </location>
</feature>
<evidence type="ECO:0000256" key="5">
    <source>
        <dbReference type="ARBA" id="ARBA00023136"/>
    </source>
</evidence>
<feature type="transmembrane region" description="Helical" evidence="6">
    <location>
        <begin position="9"/>
        <end position="29"/>
    </location>
</feature>
<accession>A0ABP2ARV5</accession>
<dbReference type="Gene3D" id="1.20.1740.10">
    <property type="entry name" value="Amino acid/polyamine transporter I"/>
    <property type="match status" value="1"/>
</dbReference>
<dbReference type="PIRSF" id="PIRSF006060">
    <property type="entry name" value="AA_transporter"/>
    <property type="match status" value="1"/>
</dbReference>
<feature type="transmembrane region" description="Helical" evidence="6">
    <location>
        <begin position="226"/>
        <end position="249"/>
    </location>
</feature>
<dbReference type="InterPro" id="IPR002293">
    <property type="entry name" value="AA/rel_permease1"/>
</dbReference>
<dbReference type="InterPro" id="IPR050367">
    <property type="entry name" value="APC_superfamily"/>
</dbReference>
<gene>
    <name evidence="7" type="primary">steT_4</name>
    <name evidence="7" type="ORF">ERS852473_02009</name>
</gene>
<dbReference type="EMBL" id="CYZR01000007">
    <property type="protein sequence ID" value="CUO14049.1"/>
    <property type="molecule type" value="Genomic_DNA"/>
</dbReference>
<evidence type="ECO:0000313" key="8">
    <source>
        <dbReference type="Proteomes" id="UP000095488"/>
    </source>
</evidence>
<dbReference type="PANTHER" id="PTHR42770">
    <property type="entry name" value="AMINO ACID TRANSPORTER-RELATED"/>
    <property type="match status" value="1"/>
</dbReference>
<evidence type="ECO:0000313" key="7">
    <source>
        <dbReference type="EMBL" id="CUO14049.1"/>
    </source>
</evidence>
<keyword evidence="8" id="KW-1185">Reference proteome</keyword>
<keyword evidence="3 6" id="KW-0812">Transmembrane</keyword>
<evidence type="ECO:0000256" key="6">
    <source>
        <dbReference type="SAM" id="Phobius"/>
    </source>
</evidence>